<evidence type="ECO:0000256" key="2">
    <source>
        <dbReference type="ARBA" id="ARBA00012925"/>
    </source>
</evidence>
<dbReference type="EC" id="4.2.1.1" evidence="2 7"/>
<dbReference type="InterPro" id="IPR036874">
    <property type="entry name" value="Carbonic_anhydrase_sf"/>
</dbReference>
<accession>A0A1S8LFA9</accession>
<dbReference type="InterPro" id="IPR001765">
    <property type="entry name" value="Carbonic_anhydrase"/>
</dbReference>
<feature type="binding site" evidence="6">
    <location>
        <position position="107"/>
    </location>
    <ligand>
        <name>Zn(2+)</name>
        <dbReference type="ChEBI" id="CHEBI:29105"/>
    </ligand>
</feature>
<comment type="cofactor">
    <cofactor evidence="6">
        <name>Zn(2+)</name>
        <dbReference type="ChEBI" id="CHEBI:29105"/>
    </cofactor>
    <text evidence="6">Binds 1 zinc ion per subunit.</text>
</comment>
<dbReference type="GO" id="GO:0008270">
    <property type="term" value="F:zinc ion binding"/>
    <property type="evidence" value="ECO:0007669"/>
    <property type="project" value="UniProtKB-UniRule"/>
</dbReference>
<keyword evidence="6" id="KW-0479">Metal-binding</keyword>
<dbReference type="KEGG" id="crw:CROST_031340"/>
<dbReference type="GO" id="GO:0004089">
    <property type="term" value="F:carbonate dehydratase activity"/>
    <property type="evidence" value="ECO:0007669"/>
    <property type="project" value="UniProtKB-UniRule"/>
</dbReference>
<feature type="binding site" evidence="6">
    <location>
        <position position="53"/>
    </location>
    <ligand>
        <name>Zn(2+)</name>
        <dbReference type="ChEBI" id="CHEBI:29105"/>
    </ligand>
</feature>
<evidence type="ECO:0000256" key="5">
    <source>
        <dbReference type="ARBA" id="ARBA00048348"/>
    </source>
</evidence>
<dbReference type="PANTHER" id="PTHR11002:SF79">
    <property type="entry name" value="CARBONIC ANHYDRASE 2"/>
    <property type="match status" value="1"/>
</dbReference>
<evidence type="ECO:0000256" key="3">
    <source>
        <dbReference type="ARBA" id="ARBA00022833"/>
    </source>
</evidence>
<evidence type="ECO:0000256" key="1">
    <source>
        <dbReference type="ARBA" id="ARBA00006217"/>
    </source>
</evidence>
<dbReference type="STRING" id="84029.CROST_09800"/>
<dbReference type="PROSITE" id="PS00704">
    <property type="entry name" value="PROK_CO2_ANHYDRASE_1"/>
    <property type="match status" value="1"/>
</dbReference>
<evidence type="ECO:0000256" key="6">
    <source>
        <dbReference type="PIRSR" id="PIRSR601765-1"/>
    </source>
</evidence>
<dbReference type="PANTHER" id="PTHR11002">
    <property type="entry name" value="CARBONIC ANHYDRASE"/>
    <property type="match status" value="1"/>
</dbReference>
<dbReference type="GO" id="GO:0015976">
    <property type="term" value="P:carbon utilization"/>
    <property type="evidence" value="ECO:0007669"/>
    <property type="project" value="InterPro"/>
</dbReference>
<evidence type="ECO:0000313" key="9">
    <source>
        <dbReference type="Proteomes" id="UP000190951"/>
    </source>
</evidence>
<gene>
    <name evidence="8" type="primary">mtcA2</name>
    <name evidence="8" type="ORF">CROST_031340</name>
</gene>
<proteinExistence type="inferred from homology"/>
<evidence type="ECO:0000256" key="4">
    <source>
        <dbReference type="ARBA" id="ARBA00023239"/>
    </source>
</evidence>
<dbReference type="Gene3D" id="3.40.1050.10">
    <property type="entry name" value="Carbonic anhydrase"/>
    <property type="match status" value="1"/>
</dbReference>
<name>A0A1S8LFA9_9CLOT</name>
<sequence length="198" mass="22497">MKEEFLAIEKKLMDGNKRFISNKLENKDFSKKHRKDLKDNGQKPMAVVISCSDSRVPPEIVFDLGIGDIFTVRNAGNVVDENVIGNVEFAVSHLDAKYILVMGHEKCGAVEEAVKGIETYNKLEGFIKPLENIVVEAIEHNKNFTQSELMEVIEDKNVELSASKLLQSKMLRELYEKDEIKIVKAKYFHEAGEVKILK</sequence>
<comment type="function">
    <text evidence="7">Reversible hydration of carbon dioxide.</text>
</comment>
<dbReference type="SMART" id="SM00947">
    <property type="entry name" value="Pro_CA"/>
    <property type="match status" value="1"/>
</dbReference>
<dbReference type="PROSITE" id="PS00705">
    <property type="entry name" value="PROK_CO2_ANHYDRASE_2"/>
    <property type="match status" value="1"/>
</dbReference>
<dbReference type="RefSeq" id="WP_077833823.1">
    <property type="nucleotide sequence ID" value="NZ_CP096983.1"/>
</dbReference>
<dbReference type="InterPro" id="IPR015892">
    <property type="entry name" value="Carbonic_anhydrase_CS"/>
</dbReference>
<keyword evidence="3 6" id="KW-0862">Zinc</keyword>
<keyword evidence="4 7" id="KW-0456">Lyase</keyword>
<dbReference type="Proteomes" id="UP000190951">
    <property type="component" value="Chromosome"/>
</dbReference>
<dbReference type="AlphaFoldDB" id="A0A1S8LFA9"/>
<reference evidence="8 9" key="1">
    <citation type="submission" date="2022-04" db="EMBL/GenBank/DDBJ databases">
        <title>Genome sequence of C. roseum typestrain.</title>
        <authorList>
            <person name="Poehlein A."/>
            <person name="Schoch T."/>
            <person name="Duerre P."/>
            <person name="Daniel R."/>
        </authorList>
    </citation>
    <scope>NUCLEOTIDE SEQUENCE [LARGE SCALE GENOMIC DNA]</scope>
    <source>
        <strain evidence="8 9">DSM 7320</strain>
    </source>
</reference>
<organism evidence="8 9">
    <name type="scientific">Clostridium felsineum</name>
    <dbReference type="NCBI Taxonomy" id="36839"/>
    <lineage>
        <taxon>Bacteria</taxon>
        <taxon>Bacillati</taxon>
        <taxon>Bacillota</taxon>
        <taxon>Clostridia</taxon>
        <taxon>Eubacteriales</taxon>
        <taxon>Clostridiaceae</taxon>
        <taxon>Clostridium</taxon>
    </lineage>
</organism>
<dbReference type="Pfam" id="PF00484">
    <property type="entry name" value="Pro_CA"/>
    <property type="match status" value="1"/>
</dbReference>
<evidence type="ECO:0000256" key="7">
    <source>
        <dbReference type="RuleBase" id="RU003956"/>
    </source>
</evidence>
<comment type="catalytic activity">
    <reaction evidence="5 7">
        <text>hydrogencarbonate + H(+) = CO2 + H2O</text>
        <dbReference type="Rhea" id="RHEA:10748"/>
        <dbReference type="ChEBI" id="CHEBI:15377"/>
        <dbReference type="ChEBI" id="CHEBI:15378"/>
        <dbReference type="ChEBI" id="CHEBI:16526"/>
        <dbReference type="ChEBI" id="CHEBI:17544"/>
        <dbReference type="EC" id="4.2.1.1"/>
    </reaction>
</comment>
<dbReference type="CDD" id="cd03378">
    <property type="entry name" value="beta_CA_cladeC"/>
    <property type="match status" value="1"/>
</dbReference>
<evidence type="ECO:0000313" key="8">
    <source>
        <dbReference type="EMBL" id="URZ12412.1"/>
    </source>
</evidence>
<keyword evidence="9" id="KW-1185">Reference proteome</keyword>
<protein>
    <recommendedName>
        <fullName evidence="2 7">Carbonic anhydrase</fullName>
        <ecNumber evidence="2 7">4.2.1.1</ecNumber>
    </recommendedName>
    <alternativeName>
        <fullName evidence="7">Carbonate dehydratase</fullName>
    </alternativeName>
</protein>
<feature type="binding site" evidence="6">
    <location>
        <position position="51"/>
    </location>
    <ligand>
        <name>Zn(2+)</name>
        <dbReference type="ChEBI" id="CHEBI:29105"/>
    </ligand>
</feature>
<feature type="binding site" evidence="6">
    <location>
        <position position="104"/>
    </location>
    <ligand>
        <name>Zn(2+)</name>
        <dbReference type="ChEBI" id="CHEBI:29105"/>
    </ligand>
</feature>
<comment type="similarity">
    <text evidence="1 7">Belongs to the beta-class carbonic anhydrase family.</text>
</comment>
<dbReference type="SUPFAM" id="SSF53056">
    <property type="entry name" value="beta-carbonic anhydrase, cab"/>
    <property type="match status" value="1"/>
</dbReference>
<dbReference type="EMBL" id="CP096983">
    <property type="protein sequence ID" value="URZ12412.1"/>
    <property type="molecule type" value="Genomic_DNA"/>
</dbReference>